<accession>A0A493TUC5</accession>
<dbReference type="Ensembl" id="ENSAPLT00000042326.1">
    <property type="protein sequence ID" value="ENSAPLP00000029487.1"/>
    <property type="gene ID" value="ENSAPLG00000020397.1"/>
</dbReference>
<name>A0A493TUC5_ANAPP</name>
<evidence type="ECO:0000313" key="2">
    <source>
        <dbReference type="Proteomes" id="UP000016666"/>
    </source>
</evidence>
<sequence length="107" mass="11477">MMKRARLSAPALAGPLTCVPSWACRGAWGFPATWERDRSITREPPLPTLQRFPRDLTQFSPPFPMANVSPGALRAAGCCSHRPIRLASTHGACPGGFFSAQGEVSSP</sequence>
<reference evidence="1" key="2">
    <citation type="submission" date="2025-08" db="UniProtKB">
        <authorList>
            <consortium name="Ensembl"/>
        </authorList>
    </citation>
    <scope>IDENTIFICATION</scope>
</reference>
<dbReference type="Proteomes" id="UP000016666">
    <property type="component" value="Unassembled WGS sequence"/>
</dbReference>
<keyword evidence="2" id="KW-1185">Reference proteome</keyword>
<reference evidence="2" key="1">
    <citation type="submission" date="2017-10" db="EMBL/GenBank/DDBJ databases">
        <title>A new Pekin duck reference genome.</title>
        <authorList>
            <person name="Hou Z.-C."/>
            <person name="Zhou Z.-K."/>
            <person name="Zhu F."/>
            <person name="Hou S.-S."/>
        </authorList>
    </citation>
    <scope>NUCLEOTIDE SEQUENCE [LARGE SCALE GENOMIC DNA]</scope>
</reference>
<proteinExistence type="predicted"/>
<protein>
    <submittedName>
        <fullName evidence="1">Uncharacterized protein</fullName>
    </submittedName>
</protein>
<organism evidence="1 2">
    <name type="scientific">Anas platyrhynchos platyrhynchos</name>
    <name type="common">Northern mallard</name>
    <dbReference type="NCBI Taxonomy" id="8840"/>
    <lineage>
        <taxon>Eukaryota</taxon>
        <taxon>Metazoa</taxon>
        <taxon>Chordata</taxon>
        <taxon>Craniata</taxon>
        <taxon>Vertebrata</taxon>
        <taxon>Euteleostomi</taxon>
        <taxon>Archelosauria</taxon>
        <taxon>Archosauria</taxon>
        <taxon>Dinosauria</taxon>
        <taxon>Saurischia</taxon>
        <taxon>Theropoda</taxon>
        <taxon>Coelurosauria</taxon>
        <taxon>Aves</taxon>
        <taxon>Neognathae</taxon>
        <taxon>Galloanserae</taxon>
        <taxon>Anseriformes</taxon>
        <taxon>Anatidae</taxon>
        <taxon>Anatinae</taxon>
        <taxon>Anas</taxon>
    </lineage>
</organism>
<evidence type="ECO:0000313" key="1">
    <source>
        <dbReference type="Ensembl" id="ENSAPLP00000029487.1"/>
    </source>
</evidence>
<reference evidence="1" key="3">
    <citation type="submission" date="2025-09" db="UniProtKB">
        <authorList>
            <consortium name="Ensembl"/>
        </authorList>
    </citation>
    <scope>IDENTIFICATION</scope>
</reference>
<dbReference type="AlphaFoldDB" id="A0A493TUC5"/>